<dbReference type="GO" id="GO:0046872">
    <property type="term" value="F:metal ion binding"/>
    <property type="evidence" value="ECO:0007669"/>
    <property type="project" value="UniProtKB-KW"/>
</dbReference>
<dbReference type="SUPFAM" id="SSF52540">
    <property type="entry name" value="P-loop containing nucleoside triphosphate hydrolases"/>
    <property type="match status" value="1"/>
</dbReference>
<comment type="similarity">
    <text evidence="2">Belongs to the TsaE family.</text>
</comment>
<evidence type="ECO:0000256" key="1">
    <source>
        <dbReference type="ARBA" id="ARBA00004496"/>
    </source>
</evidence>
<dbReference type="InterPro" id="IPR027417">
    <property type="entry name" value="P-loop_NTPase"/>
</dbReference>
<dbReference type="GO" id="GO:0005737">
    <property type="term" value="C:cytoplasm"/>
    <property type="evidence" value="ECO:0007669"/>
    <property type="project" value="UniProtKB-SubCell"/>
</dbReference>
<evidence type="ECO:0000256" key="5">
    <source>
        <dbReference type="ARBA" id="ARBA00022694"/>
    </source>
</evidence>
<name>A0A8J7IY39_9FLAO</name>
<dbReference type="Gene3D" id="3.40.50.300">
    <property type="entry name" value="P-loop containing nucleotide triphosphate hydrolases"/>
    <property type="match status" value="1"/>
</dbReference>
<sequence length="147" mass="16920">MEINYTLDDVNDVAKTLLQSVTSKTILLYGEMGVGKTTLIKALVKALGSNDDVSSPTFSIVNEYEAENGLLYHFDLYRIKDLEEAYNFGIEDYLFSNNWSIIEWPEKIETIVPEAHDRIELELNPDQSRTLKLNLKKRLTETHIEHI</sequence>
<dbReference type="GO" id="GO:0005524">
    <property type="term" value="F:ATP binding"/>
    <property type="evidence" value="ECO:0007669"/>
    <property type="project" value="UniProtKB-KW"/>
</dbReference>
<keyword evidence="6" id="KW-0479">Metal-binding</keyword>
<dbReference type="AlphaFoldDB" id="A0A8J7IY39"/>
<comment type="caution">
    <text evidence="11">The sequence shown here is derived from an EMBL/GenBank/DDBJ whole genome shotgun (WGS) entry which is preliminary data.</text>
</comment>
<evidence type="ECO:0000256" key="2">
    <source>
        <dbReference type="ARBA" id="ARBA00007599"/>
    </source>
</evidence>
<organism evidence="11 12">
    <name type="scientific">Snuella sedimenti</name>
    <dbReference type="NCBI Taxonomy" id="2798802"/>
    <lineage>
        <taxon>Bacteria</taxon>
        <taxon>Pseudomonadati</taxon>
        <taxon>Bacteroidota</taxon>
        <taxon>Flavobacteriia</taxon>
        <taxon>Flavobacteriales</taxon>
        <taxon>Flavobacteriaceae</taxon>
        <taxon>Snuella</taxon>
    </lineage>
</organism>
<gene>
    <name evidence="11" type="primary">tsaE</name>
    <name evidence="11" type="ORF">JF259_11225</name>
</gene>
<dbReference type="PANTHER" id="PTHR33540:SF2">
    <property type="entry name" value="TRNA THREONYLCARBAMOYLADENOSINE BIOSYNTHESIS PROTEIN TSAE"/>
    <property type="match status" value="1"/>
</dbReference>
<keyword evidence="7" id="KW-0547">Nucleotide-binding</keyword>
<evidence type="ECO:0000256" key="3">
    <source>
        <dbReference type="ARBA" id="ARBA00019010"/>
    </source>
</evidence>
<evidence type="ECO:0000256" key="9">
    <source>
        <dbReference type="ARBA" id="ARBA00022842"/>
    </source>
</evidence>
<keyword evidence="8" id="KW-0067">ATP-binding</keyword>
<evidence type="ECO:0000313" key="12">
    <source>
        <dbReference type="Proteomes" id="UP000610931"/>
    </source>
</evidence>
<dbReference type="GO" id="GO:0002949">
    <property type="term" value="P:tRNA threonylcarbamoyladenosine modification"/>
    <property type="evidence" value="ECO:0007669"/>
    <property type="project" value="InterPro"/>
</dbReference>
<comment type="subcellular location">
    <subcellularLocation>
        <location evidence="1">Cytoplasm</location>
    </subcellularLocation>
</comment>
<reference evidence="11" key="1">
    <citation type="submission" date="2020-12" db="EMBL/GenBank/DDBJ databases">
        <title>Snuella sp. nov., isolated from sediment in Incheon.</title>
        <authorList>
            <person name="Kim W."/>
        </authorList>
    </citation>
    <scope>NUCLEOTIDE SEQUENCE</scope>
    <source>
        <strain evidence="11">CAU 1569</strain>
    </source>
</reference>
<evidence type="ECO:0000313" key="11">
    <source>
        <dbReference type="EMBL" id="MBJ6368660.1"/>
    </source>
</evidence>
<evidence type="ECO:0000256" key="4">
    <source>
        <dbReference type="ARBA" id="ARBA00022490"/>
    </source>
</evidence>
<dbReference type="Pfam" id="PF02367">
    <property type="entry name" value="TsaE"/>
    <property type="match status" value="1"/>
</dbReference>
<protein>
    <recommendedName>
        <fullName evidence="3">tRNA threonylcarbamoyladenosine biosynthesis protein TsaE</fullName>
    </recommendedName>
    <alternativeName>
        <fullName evidence="10">t(6)A37 threonylcarbamoyladenosine biosynthesis protein TsaE</fullName>
    </alternativeName>
</protein>
<keyword evidence="4" id="KW-0963">Cytoplasm</keyword>
<accession>A0A8J7IY39</accession>
<keyword evidence="12" id="KW-1185">Reference proteome</keyword>
<dbReference type="PANTHER" id="PTHR33540">
    <property type="entry name" value="TRNA THREONYLCARBAMOYLADENOSINE BIOSYNTHESIS PROTEIN TSAE"/>
    <property type="match status" value="1"/>
</dbReference>
<keyword evidence="9" id="KW-0460">Magnesium</keyword>
<evidence type="ECO:0000256" key="7">
    <source>
        <dbReference type="ARBA" id="ARBA00022741"/>
    </source>
</evidence>
<evidence type="ECO:0000256" key="10">
    <source>
        <dbReference type="ARBA" id="ARBA00032441"/>
    </source>
</evidence>
<evidence type="ECO:0000256" key="8">
    <source>
        <dbReference type="ARBA" id="ARBA00022840"/>
    </source>
</evidence>
<dbReference type="Proteomes" id="UP000610931">
    <property type="component" value="Unassembled WGS sequence"/>
</dbReference>
<dbReference type="EMBL" id="JAELVQ010000014">
    <property type="protein sequence ID" value="MBJ6368660.1"/>
    <property type="molecule type" value="Genomic_DNA"/>
</dbReference>
<proteinExistence type="inferred from homology"/>
<evidence type="ECO:0000256" key="6">
    <source>
        <dbReference type="ARBA" id="ARBA00022723"/>
    </source>
</evidence>
<keyword evidence="5" id="KW-0819">tRNA processing</keyword>
<dbReference type="InterPro" id="IPR003442">
    <property type="entry name" value="T6A_TsaE"/>
</dbReference>
<dbReference type="NCBIfam" id="TIGR00150">
    <property type="entry name" value="T6A_YjeE"/>
    <property type="match status" value="1"/>
</dbReference>